<name>A0A0N5CFT9_STREA</name>
<organism evidence="3 4">
    <name type="scientific">Strongyloides papillosus</name>
    <name type="common">Intestinal threadworm</name>
    <dbReference type="NCBI Taxonomy" id="174720"/>
    <lineage>
        <taxon>Eukaryota</taxon>
        <taxon>Metazoa</taxon>
        <taxon>Ecdysozoa</taxon>
        <taxon>Nematoda</taxon>
        <taxon>Chromadorea</taxon>
        <taxon>Rhabditida</taxon>
        <taxon>Tylenchina</taxon>
        <taxon>Panagrolaimomorpha</taxon>
        <taxon>Strongyloidoidea</taxon>
        <taxon>Strongyloididae</taxon>
        <taxon>Strongyloides</taxon>
    </lineage>
</organism>
<feature type="region of interest" description="Disordered" evidence="1">
    <location>
        <begin position="372"/>
        <end position="391"/>
    </location>
</feature>
<accession>A0A0N5CFT9</accession>
<feature type="region of interest" description="Disordered" evidence="1">
    <location>
        <begin position="402"/>
        <end position="431"/>
    </location>
</feature>
<evidence type="ECO:0000256" key="2">
    <source>
        <dbReference type="SAM" id="Phobius"/>
    </source>
</evidence>
<feature type="compositionally biased region" description="Basic and acidic residues" evidence="1">
    <location>
        <begin position="186"/>
        <end position="197"/>
    </location>
</feature>
<sequence>MSHQESGVISHIFTFYVKSFVKSYQFWIKCCKDNDSNILKKVHSVIEKGEHIIDETVTAIEDDIKGVVGSVLEKESRTQAVIQKNFGILVSTYKFNIIVLLLLSLASYFFYKKVQANIQRNSIQQLQSCHLVSSKSDSTQVGDKIKKDSNKKSEELSAKIKEIVHRLARADSATAYPTPKLTPEVRPFEPRLLKGESKNNNIDTSSICSGPETSKTESLAPDVLLSPIKPTVVPVQEAIIKKRVSLKEDKKSSKKNSKEMHNASNAFFDELNKASQETQGENSKKGKNSNVNNNQGHHQDLFPTELEEPTLGDALKEQKTMKNSSQKEEPFDIFGEHNLNQNKPQGLLTNNNNGLLEEKKISPKEDVYVFPAQNGNENSTKQPKTQGGKENDLLLDKTQSTGANNQLESVNSLNKDDPSSTTSSVSSTIDLKRGPKNSIFEALIDDMAFN</sequence>
<dbReference type="WBParaSite" id="SPAL_0001672200.1">
    <property type="protein sequence ID" value="SPAL_0001672200.1"/>
    <property type="gene ID" value="SPAL_0001672200"/>
</dbReference>
<feature type="region of interest" description="Disordered" evidence="1">
    <location>
        <begin position="275"/>
        <end position="302"/>
    </location>
</feature>
<feature type="compositionally biased region" description="Low complexity" evidence="1">
    <location>
        <begin position="419"/>
        <end position="428"/>
    </location>
</feature>
<feature type="compositionally biased region" description="Polar residues" evidence="1">
    <location>
        <begin position="198"/>
        <end position="217"/>
    </location>
</feature>
<keyword evidence="2" id="KW-0812">Transmembrane</keyword>
<reference evidence="4" key="1">
    <citation type="submission" date="2017-02" db="UniProtKB">
        <authorList>
            <consortium name="WormBaseParasite"/>
        </authorList>
    </citation>
    <scope>IDENTIFICATION</scope>
</reference>
<dbReference type="AlphaFoldDB" id="A0A0N5CFT9"/>
<feature type="transmembrane region" description="Helical" evidence="2">
    <location>
        <begin position="93"/>
        <end position="111"/>
    </location>
</feature>
<keyword evidence="2" id="KW-0472">Membrane</keyword>
<feature type="compositionally biased region" description="Polar residues" evidence="1">
    <location>
        <begin position="373"/>
        <end position="385"/>
    </location>
</feature>
<feature type="region of interest" description="Disordered" evidence="1">
    <location>
        <begin position="175"/>
        <end position="218"/>
    </location>
</feature>
<keyword evidence="3" id="KW-1185">Reference proteome</keyword>
<evidence type="ECO:0000313" key="3">
    <source>
        <dbReference type="Proteomes" id="UP000046392"/>
    </source>
</evidence>
<dbReference type="Proteomes" id="UP000046392">
    <property type="component" value="Unplaced"/>
</dbReference>
<proteinExistence type="predicted"/>
<keyword evidence="2" id="KW-1133">Transmembrane helix</keyword>
<evidence type="ECO:0000256" key="1">
    <source>
        <dbReference type="SAM" id="MobiDB-lite"/>
    </source>
</evidence>
<evidence type="ECO:0000313" key="4">
    <source>
        <dbReference type="WBParaSite" id="SPAL_0001672200.1"/>
    </source>
</evidence>
<feature type="compositionally biased region" description="Polar residues" evidence="1">
    <location>
        <begin position="402"/>
        <end position="413"/>
    </location>
</feature>
<protein>
    <submittedName>
        <fullName evidence="4">Transmembrane protein</fullName>
    </submittedName>
</protein>